<organism evidence="1 2">
    <name type="scientific">Mortierella polycephala</name>
    <dbReference type="NCBI Taxonomy" id="41804"/>
    <lineage>
        <taxon>Eukaryota</taxon>
        <taxon>Fungi</taxon>
        <taxon>Fungi incertae sedis</taxon>
        <taxon>Mucoromycota</taxon>
        <taxon>Mortierellomycotina</taxon>
        <taxon>Mortierellomycetes</taxon>
        <taxon>Mortierellales</taxon>
        <taxon>Mortierellaceae</taxon>
        <taxon>Mortierella</taxon>
    </lineage>
</organism>
<comment type="caution">
    <text evidence="1">The sequence shown here is derived from an EMBL/GenBank/DDBJ whole genome shotgun (WGS) entry which is preliminary data.</text>
</comment>
<protein>
    <submittedName>
        <fullName evidence="1">Uncharacterized protein</fullName>
    </submittedName>
</protein>
<sequence>MVKVGEYLKDYNEYVLAARFRKAATCNAVISAAATNRGTVEEQNLGMSRIIDTAGRVFLAVDPGSATATMPHSRLVFGYVSRLCPRLQDLTIKYNGMKMGLEDSHCVLSRFQDLHRHGKCP</sequence>
<reference evidence="1" key="1">
    <citation type="journal article" date="2020" name="Fungal Divers.">
        <title>Resolving the Mortierellaceae phylogeny through synthesis of multi-gene phylogenetics and phylogenomics.</title>
        <authorList>
            <person name="Vandepol N."/>
            <person name="Liber J."/>
            <person name="Desiro A."/>
            <person name="Na H."/>
            <person name="Kennedy M."/>
            <person name="Barry K."/>
            <person name="Grigoriev I.V."/>
            <person name="Miller A.N."/>
            <person name="O'Donnell K."/>
            <person name="Stajich J.E."/>
            <person name="Bonito G."/>
        </authorList>
    </citation>
    <scope>NUCLEOTIDE SEQUENCE</scope>
    <source>
        <strain evidence="1">KOD948</strain>
    </source>
</reference>
<gene>
    <name evidence="1" type="ORF">BG011_008270</name>
</gene>
<dbReference type="AlphaFoldDB" id="A0A9P6PNA1"/>
<evidence type="ECO:0000313" key="1">
    <source>
        <dbReference type="EMBL" id="KAG0250532.1"/>
    </source>
</evidence>
<dbReference type="OrthoDB" id="2449538at2759"/>
<dbReference type="EMBL" id="JAAAJA010000675">
    <property type="protein sequence ID" value="KAG0250532.1"/>
    <property type="molecule type" value="Genomic_DNA"/>
</dbReference>
<name>A0A9P6PNA1_9FUNG</name>
<proteinExistence type="predicted"/>
<accession>A0A9P6PNA1</accession>
<dbReference type="Proteomes" id="UP000726737">
    <property type="component" value="Unassembled WGS sequence"/>
</dbReference>
<evidence type="ECO:0000313" key="2">
    <source>
        <dbReference type="Proteomes" id="UP000726737"/>
    </source>
</evidence>
<keyword evidence="2" id="KW-1185">Reference proteome</keyword>